<sequence>MVKPTLIVMAAGMGSRYGSLKQIDPIGPNGEIIIEYSIHDAIKAGFGKVVFIIKKELLKSFKEIVESKIDNVIEVEYVFQEIDKIPKGFNIPKDRVKPWGTGHAILCCKDIINTPFAVINADDFYGQSTFKIIGDYLINNKNPYQYAMAGFVLENTLTEFGTVARGICNVDKNEYLISVEERTQIKKIKNITKYLNENNEWITIEKGSIASMNIWAFTPTIFNELEKEFKFFLKGLDNKEKSLQDEFYIPFVIDKLLKENKITVKVLKSVEQWYGVTYKEDKGYTREAINKLMGKTYPNKLWEANFLNG</sequence>
<dbReference type="AlphaFoldDB" id="A0A6I1MKV4"/>
<gene>
    <name evidence="2" type="ORF">GBZ86_10270</name>
</gene>
<dbReference type="RefSeq" id="WP_152890366.1">
    <property type="nucleotide sequence ID" value="NZ_WHJC01000160.1"/>
</dbReference>
<accession>A0A6I1MKV4</accession>
<protein>
    <submittedName>
        <fullName evidence="2">Nucleotidyltransferase</fullName>
    </submittedName>
</protein>
<dbReference type="Pfam" id="PF00483">
    <property type="entry name" value="NTP_transferase"/>
    <property type="match status" value="1"/>
</dbReference>
<evidence type="ECO:0000313" key="2">
    <source>
        <dbReference type="EMBL" id="MPQ44146.1"/>
    </source>
</evidence>
<feature type="domain" description="Nucleotidyl transferase" evidence="1">
    <location>
        <begin position="7"/>
        <end position="227"/>
    </location>
</feature>
<organism evidence="2 3">
    <name type="scientific">Clostridium tarantellae</name>
    <dbReference type="NCBI Taxonomy" id="39493"/>
    <lineage>
        <taxon>Bacteria</taxon>
        <taxon>Bacillati</taxon>
        <taxon>Bacillota</taxon>
        <taxon>Clostridia</taxon>
        <taxon>Eubacteriales</taxon>
        <taxon>Clostridiaceae</taxon>
        <taxon>Clostridium</taxon>
    </lineage>
</organism>
<keyword evidence="2" id="KW-0808">Transferase</keyword>
<reference evidence="2 3" key="1">
    <citation type="submission" date="2019-10" db="EMBL/GenBank/DDBJ databases">
        <title>The Genome Sequence of Clostridium tarantellae Isolated from Fish Brain.</title>
        <authorList>
            <person name="Bano L."/>
            <person name="Kiel M."/>
            <person name="Sales G."/>
            <person name="Doxey A.C."/>
            <person name="Mansfield M.J."/>
            <person name="Schiavone M."/>
            <person name="Rossetto O."/>
            <person name="Pirazzini M."/>
            <person name="Dobrindt U."/>
            <person name="Montecucco C."/>
        </authorList>
    </citation>
    <scope>NUCLEOTIDE SEQUENCE [LARGE SCALE GENOMIC DNA]</scope>
    <source>
        <strain evidence="2 3">DSM 3997</strain>
    </source>
</reference>
<dbReference type="Gene3D" id="3.90.550.10">
    <property type="entry name" value="Spore Coat Polysaccharide Biosynthesis Protein SpsA, Chain A"/>
    <property type="match status" value="1"/>
</dbReference>
<name>A0A6I1MKV4_9CLOT</name>
<proteinExistence type="predicted"/>
<evidence type="ECO:0000313" key="3">
    <source>
        <dbReference type="Proteomes" id="UP000430345"/>
    </source>
</evidence>
<comment type="caution">
    <text evidence="2">The sequence shown here is derived from an EMBL/GenBank/DDBJ whole genome shotgun (WGS) entry which is preliminary data.</text>
</comment>
<dbReference type="GO" id="GO:0016740">
    <property type="term" value="F:transferase activity"/>
    <property type="evidence" value="ECO:0007669"/>
    <property type="project" value="UniProtKB-KW"/>
</dbReference>
<dbReference type="EMBL" id="WHJC01000160">
    <property type="protein sequence ID" value="MPQ44146.1"/>
    <property type="molecule type" value="Genomic_DNA"/>
</dbReference>
<keyword evidence="3" id="KW-1185">Reference proteome</keyword>
<dbReference type="OrthoDB" id="9779926at2"/>
<dbReference type="SUPFAM" id="SSF53448">
    <property type="entry name" value="Nucleotide-diphospho-sugar transferases"/>
    <property type="match status" value="1"/>
</dbReference>
<dbReference type="InterPro" id="IPR005835">
    <property type="entry name" value="NTP_transferase_dom"/>
</dbReference>
<evidence type="ECO:0000259" key="1">
    <source>
        <dbReference type="Pfam" id="PF00483"/>
    </source>
</evidence>
<dbReference type="InterPro" id="IPR029044">
    <property type="entry name" value="Nucleotide-diphossugar_trans"/>
</dbReference>
<dbReference type="Proteomes" id="UP000430345">
    <property type="component" value="Unassembled WGS sequence"/>
</dbReference>